<evidence type="ECO:0000313" key="3">
    <source>
        <dbReference type="Proteomes" id="UP001159363"/>
    </source>
</evidence>
<name>A0ABQ9G379_9NEOP</name>
<dbReference type="EMBL" id="JARBHB010000017">
    <property type="protein sequence ID" value="KAJ8865768.1"/>
    <property type="molecule type" value="Genomic_DNA"/>
</dbReference>
<comment type="caution">
    <text evidence="2">The sequence shown here is derived from an EMBL/GenBank/DDBJ whole genome shotgun (WGS) entry which is preliminary data.</text>
</comment>
<dbReference type="Proteomes" id="UP001159363">
    <property type="component" value="Chromosome 16"/>
</dbReference>
<protein>
    <recommendedName>
        <fullName evidence="1">Ig-like domain-containing protein</fullName>
    </recommendedName>
</protein>
<dbReference type="InterPro" id="IPR007110">
    <property type="entry name" value="Ig-like_dom"/>
</dbReference>
<organism evidence="2 3">
    <name type="scientific">Dryococelus australis</name>
    <dbReference type="NCBI Taxonomy" id="614101"/>
    <lineage>
        <taxon>Eukaryota</taxon>
        <taxon>Metazoa</taxon>
        <taxon>Ecdysozoa</taxon>
        <taxon>Arthropoda</taxon>
        <taxon>Hexapoda</taxon>
        <taxon>Insecta</taxon>
        <taxon>Pterygota</taxon>
        <taxon>Neoptera</taxon>
        <taxon>Polyneoptera</taxon>
        <taxon>Phasmatodea</taxon>
        <taxon>Verophasmatodea</taxon>
        <taxon>Anareolatae</taxon>
        <taxon>Phasmatidae</taxon>
        <taxon>Eurycanthinae</taxon>
        <taxon>Dryococelus</taxon>
    </lineage>
</organism>
<keyword evidence="3" id="KW-1185">Reference proteome</keyword>
<dbReference type="PROSITE" id="PS50835">
    <property type="entry name" value="IG_LIKE"/>
    <property type="match status" value="1"/>
</dbReference>
<proteinExistence type="predicted"/>
<feature type="domain" description="Ig-like" evidence="1">
    <location>
        <begin position="1042"/>
        <end position="1149"/>
    </location>
</feature>
<accession>A0ABQ9G379</accession>
<evidence type="ECO:0000313" key="2">
    <source>
        <dbReference type="EMBL" id="KAJ8865768.1"/>
    </source>
</evidence>
<evidence type="ECO:0000259" key="1">
    <source>
        <dbReference type="PROSITE" id="PS50835"/>
    </source>
</evidence>
<gene>
    <name evidence="2" type="ORF">PR048_033290</name>
</gene>
<reference evidence="2 3" key="1">
    <citation type="submission" date="2023-02" db="EMBL/GenBank/DDBJ databases">
        <title>LHISI_Scaffold_Assembly.</title>
        <authorList>
            <person name="Stuart O.P."/>
            <person name="Cleave R."/>
            <person name="Magrath M.J.L."/>
            <person name="Mikheyev A.S."/>
        </authorList>
    </citation>
    <scope>NUCLEOTIDE SEQUENCE [LARGE SCALE GENOMIC DNA]</scope>
    <source>
        <strain evidence="2">Daus_M_001</strain>
        <tissue evidence="2">Leg muscle</tissue>
    </source>
</reference>
<sequence length="1267" mass="138888">MTCTVSNAAGTNDNRGAGETACVATIRQQAPLARGEVSCITTLYSLKMKLRVRGGYKGGSELYKNEAEKSNEECERERRALNQSQDGRITERRLKVTVICKAQRVKRSEKKVLDYENDVSGQACVIYNRLEMVGVVEKIRQPHYISACLSDTVPRHTTQRSVKTPHRVCGLFTPARLPPRLSGFNPRPGLTGFSRVGIVPDDAVDWRVFPGISRSPPPSPSFHSGAVPYSPQSRSSALKTSMLRAVEVSSLASLTFTSCKVVNTRASRAQGPRLCRVVDCELPAKLRQFSTPEDTKTIIFHYRQKTLKFGSSTLYVKPVHQMFISFCAPIEKGSIHVVVVLGGGGSSADETMFRSLVYHCYRGFAGLTGGLSELRRDVQGVLTSGLCVLCGLERETSSASREIQLLQPYGWYKGPHKGPSTPPALSFGNDEREKCTTAASYINAQVDLYWSQCTTKRRLGPSTVPNNIFVRCNSLPGLRGSAERTTRTRGGAISKCARIDSPATCTGWRTALGGRTSGCAHTPASSARLHHRGSKLDPRSVPRLTLKTVAPLEFRAGLEIEMKFISNRRNWQFKISSHPKFFSYLISISHFGTKIDESEIQNQKISSVQHFYIGTKIKPDPGSGLGSFDLGSGNMLVQPGIGVQWTDTGRKRTMPFVNCTLAGCSHRIPENTEAKQHRALNASNEKHRRSAQSLSRCKGYGHALTLGGVRPLLRMLALSVRSRCKGYGHALTLGGVRPLLRMLALSVRSRCKGYGHALTLGGVRPLLRMLALSVRSRCKGYGHALTLGGVRPLLRMLALSVRSQECVMSANTGRLYKELRTSIALHRMVILLENGKLGKVKGFYWPGKIRNISGSFSLKFIKHQSSHLEVEMSPTCEGVAVAERLACSLPTKANPVQSPAGSLPDFRMWGSCQTMPLVGGFSRGTPVSPTLSFRRCSILTSITLIGSEDHAVRRTIVELRPSKKSNADCSNLKINAQLNVTCTSRKWFRVLSTSFLPHFGGRNTTELWWQRRQLQPAEQRSPVWQLTFGDCDAPSRQHGKRPEEIVARQGLLSSVTLTSGRTTLNATCNASGAAEGWVTATSRACKDWPANHGALRFCGRAAPQNAQPNKREAAVAMDLMVSAKSLIEASVQCFARRGDERADAHVSVTTSSPTLLALTSYARRSDEVQGVCVRPGTHGTRRRLAPGRVHFSIAQNPAWLVGVCAAQFLSMYRLFTTLAKSVSITNAPRSCFPSQPNLFLLLNGERPDNLVGNFIVPGLKIQPLGTR</sequence>